<evidence type="ECO:0000313" key="1">
    <source>
        <dbReference type="EMBL" id="MCL1632319.1"/>
    </source>
</evidence>
<name>A0ABT0MBR9_9BACL</name>
<evidence type="ECO:0000313" key="2">
    <source>
        <dbReference type="Proteomes" id="UP001203004"/>
    </source>
</evidence>
<dbReference type="SUPFAM" id="SSF110849">
    <property type="entry name" value="ParB/Sulfiredoxin"/>
    <property type="match status" value="1"/>
</dbReference>
<dbReference type="Proteomes" id="UP001203004">
    <property type="component" value="Unassembled WGS sequence"/>
</dbReference>
<dbReference type="RefSeq" id="WP_249101944.1">
    <property type="nucleotide sequence ID" value="NZ_JAMAST010000013.1"/>
</dbReference>
<keyword evidence="2" id="KW-1185">Reference proteome</keyword>
<evidence type="ECO:0008006" key="3">
    <source>
        <dbReference type="Google" id="ProtNLM"/>
    </source>
</evidence>
<comment type="caution">
    <text evidence="1">The sequence shown here is derived from an EMBL/GenBank/DDBJ whole genome shotgun (WGS) entry which is preliminary data.</text>
</comment>
<dbReference type="EMBL" id="JAMAST010000013">
    <property type="protein sequence ID" value="MCL1632319.1"/>
    <property type="molecule type" value="Genomic_DNA"/>
</dbReference>
<organism evidence="1 2">
    <name type="scientific">Sporolactobacillus mangiferae</name>
    <dbReference type="NCBI Taxonomy" id="2940498"/>
    <lineage>
        <taxon>Bacteria</taxon>
        <taxon>Bacillati</taxon>
        <taxon>Bacillota</taxon>
        <taxon>Bacilli</taxon>
        <taxon>Bacillales</taxon>
        <taxon>Sporolactobacillaceae</taxon>
        <taxon>Sporolactobacillus</taxon>
    </lineage>
</organism>
<dbReference type="InterPro" id="IPR036086">
    <property type="entry name" value="ParB/Sulfiredoxin_sf"/>
</dbReference>
<reference evidence="1 2" key="1">
    <citation type="submission" date="2022-05" db="EMBL/GenBank/DDBJ databases">
        <title>Sporolactobacillus sp nov CPB3-1, isolated from tree bark (Mangifera indica L.).</title>
        <authorList>
            <person name="Phuengjayaem S."/>
            <person name="Tanasupawat S."/>
        </authorList>
    </citation>
    <scope>NUCLEOTIDE SEQUENCE [LARGE SCALE GENOMIC DNA]</scope>
    <source>
        <strain evidence="1 2">CPB3-1</strain>
    </source>
</reference>
<accession>A0ABT0MBR9</accession>
<sequence length="131" mass="15758">MQSFLMDLYQIRPSQLYIDQEKLERLKESFNPLNVRFNVPLPIKRNGGEVFLTDGHTRALLYSEARISVIPVYWDMDDLDMALYQTCLDWCRKEKVVFIDDLKDRILPHEQFVKQWIDRCTQAIKKENRDF</sequence>
<gene>
    <name evidence="1" type="ORF">M3N64_10250</name>
</gene>
<protein>
    <recommendedName>
        <fullName evidence="3">ParB/Sulfiredoxin domain-containing protein</fullName>
    </recommendedName>
</protein>
<proteinExistence type="predicted"/>